<gene>
    <name evidence="1" type="ORF">DPMN_074104</name>
</gene>
<dbReference type="Proteomes" id="UP000828390">
    <property type="component" value="Unassembled WGS sequence"/>
</dbReference>
<accession>A0A9D4BDR9</accession>
<evidence type="ECO:0000313" key="1">
    <source>
        <dbReference type="EMBL" id="KAH3699150.1"/>
    </source>
</evidence>
<keyword evidence="2" id="KW-1185">Reference proteome</keyword>
<evidence type="ECO:0000313" key="2">
    <source>
        <dbReference type="Proteomes" id="UP000828390"/>
    </source>
</evidence>
<proteinExistence type="predicted"/>
<dbReference type="EMBL" id="JAIWYP010000015">
    <property type="protein sequence ID" value="KAH3699150.1"/>
    <property type="molecule type" value="Genomic_DNA"/>
</dbReference>
<reference evidence="1" key="2">
    <citation type="submission" date="2020-11" db="EMBL/GenBank/DDBJ databases">
        <authorList>
            <person name="McCartney M.A."/>
            <person name="Auch B."/>
            <person name="Kono T."/>
            <person name="Mallez S."/>
            <person name="Becker A."/>
            <person name="Gohl D.M."/>
            <person name="Silverstein K.A.T."/>
            <person name="Koren S."/>
            <person name="Bechman K.B."/>
            <person name="Herman A."/>
            <person name="Abrahante J.E."/>
            <person name="Garbe J."/>
        </authorList>
    </citation>
    <scope>NUCLEOTIDE SEQUENCE</scope>
    <source>
        <strain evidence="1">Duluth1</strain>
        <tissue evidence="1">Whole animal</tissue>
    </source>
</reference>
<sequence>MKSENKRNFYYSHTRINFPLRGGHIFQQTITICEHIQDIIKINVLTKFHEDLTINVTFRELTRKMPRRGRAMQPTGTIFKIIQDIIGTNLLTKFHTYKTINEASRKMPFPWQPYIIGTNLLIKFHEDQTINVASRVLTRFYYRMGAMFFNQLAPFSLIRDIIGRNFLTNVHEDRTSNVASRVFTRKQEGHDGPESLT</sequence>
<reference evidence="1" key="1">
    <citation type="journal article" date="2019" name="bioRxiv">
        <title>The Genome of the Zebra Mussel, Dreissena polymorpha: A Resource for Invasive Species Research.</title>
        <authorList>
            <person name="McCartney M.A."/>
            <person name="Auch B."/>
            <person name="Kono T."/>
            <person name="Mallez S."/>
            <person name="Zhang Y."/>
            <person name="Obille A."/>
            <person name="Becker A."/>
            <person name="Abrahante J.E."/>
            <person name="Garbe J."/>
            <person name="Badalamenti J.P."/>
            <person name="Herman A."/>
            <person name="Mangelson H."/>
            <person name="Liachko I."/>
            <person name="Sullivan S."/>
            <person name="Sone E.D."/>
            <person name="Koren S."/>
            <person name="Silverstein K.A.T."/>
            <person name="Beckman K.B."/>
            <person name="Gohl D.M."/>
        </authorList>
    </citation>
    <scope>NUCLEOTIDE SEQUENCE</scope>
    <source>
        <strain evidence="1">Duluth1</strain>
        <tissue evidence="1">Whole animal</tissue>
    </source>
</reference>
<dbReference type="AlphaFoldDB" id="A0A9D4BDR9"/>
<protein>
    <submittedName>
        <fullName evidence="1">Uncharacterized protein</fullName>
    </submittedName>
</protein>
<name>A0A9D4BDR9_DREPO</name>
<comment type="caution">
    <text evidence="1">The sequence shown here is derived from an EMBL/GenBank/DDBJ whole genome shotgun (WGS) entry which is preliminary data.</text>
</comment>
<organism evidence="1 2">
    <name type="scientific">Dreissena polymorpha</name>
    <name type="common">Zebra mussel</name>
    <name type="synonym">Mytilus polymorpha</name>
    <dbReference type="NCBI Taxonomy" id="45954"/>
    <lineage>
        <taxon>Eukaryota</taxon>
        <taxon>Metazoa</taxon>
        <taxon>Spiralia</taxon>
        <taxon>Lophotrochozoa</taxon>
        <taxon>Mollusca</taxon>
        <taxon>Bivalvia</taxon>
        <taxon>Autobranchia</taxon>
        <taxon>Heteroconchia</taxon>
        <taxon>Euheterodonta</taxon>
        <taxon>Imparidentia</taxon>
        <taxon>Neoheterodontei</taxon>
        <taxon>Myida</taxon>
        <taxon>Dreissenoidea</taxon>
        <taxon>Dreissenidae</taxon>
        <taxon>Dreissena</taxon>
    </lineage>
</organism>